<dbReference type="EC" id="3.1.2.-" evidence="3"/>
<dbReference type="Gene3D" id="3.10.129.10">
    <property type="entry name" value="Hotdog Thioesterase"/>
    <property type="match status" value="1"/>
</dbReference>
<evidence type="ECO:0000256" key="1">
    <source>
        <dbReference type="ARBA" id="ARBA00022801"/>
    </source>
</evidence>
<evidence type="ECO:0000313" key="3">
    <source>
        <dbReference type="EMBL" id="MDT0647868.1"/>
    </source>
</evidence>
<dbReference type="RefSeq" id="WP_311495966.1">
    <property type="nucleotide sequence ID" value="NZ_JAVRHO010000022.1"/>
</dbReference>
<gene>
    <name evidence="3" type="ORF">RM545_14300</name>
</gene>
<name>A0ABU3CNC8_9FLAO</name>
<dbReference type="InterPro" id="IPR029069">
    <property type="entry name" value="HotDog_dom_sf"/>
</dbReference>
<protein>
    <submittedName>
        <fullName evidence="3">Acyl-CoA thioesterase</fullName>
        <ecNumber evidence="3">3.1.2.-</ecNumber>
    </submittedName>
</protein>
<evidence type="ECO:0000259" key="2">
    <source>
        <dbReference type="Pfam" id="PF01643"/>
    </source>
</evidence>
<sequence>MSHNPDIFELRIKVKPEHLDEQQHVNNVQYVQWVQDVAKAHWLKKATKEQQEEVFWVVIEHHIKYKRQAFLDEELILHTFVTETTHVTTLRHVLIKNAETGKALVEAKTTWCLMKNDTKKPVKISDELKRLFSVERKS</sequence>
<dbReference type="PANTHER" id="PTHR31793">
    <property type="entry name" value="4-HYDROXYBENZOYL-COA THIOESTERASE FAMILY MEMBER"/>
    <property type="match status" value="1"/>
</dbReference>
<dbReference type="InterPro" id="IPR002864">
    <property type="entry name" value="Acyl-ACP_thioesterase_NHD"/>
</dbReference>
<dbReference type="Pfam" id="PF01643">
    <property type="entry name" value="Acyl-ACP_TE"/>
    <property type="match status" value="1"/>
</dbReference>
<dbReference type="PANTHER" id="PTHR31793:SF37">
    <property type="entry name" value="ACYL-COA THIOESTER HYDROLASE YBGC"/>
    <property type="match status" value="1"/>
</dbReference>
<reference evidence="3 4" key="1">
    <citation type="submission" date="2023-09" db="EMBL/GenBank/DDBJ databases">
        <authorList>
            <person name="Rey-Velasco X."/>
        </authorList>
    </citation>
    <scope>NUCLEOTIDE SEQUENCE [LARGE SCALE GENOMIC DNA]</scope>
    <source>
        <strain evidence="3 4">F260</strain>
    </source>
</reference>
<feature type="domain" description="Acyl-ACP thioesterase N-terminal hotdog" evidence="2">
    <location>
        <begin position="8"/>
        <end position="129"/>
    </location>
</feature>
<dbReference type="InterPro" id="IPR050563">
    <property type="entry name" value="4-hydroxybenzoyl-CoA_TE"/>
</dbReference>
<proteinExistence type="predicted"/>
<comment type="caution">
    <text evidence="3">The sequence shown here is derived from an EMBL/GenBank/DDBJ whole genome shotgun (WGS) entry which is preliminary data.</text>
</comment>
<dbReference type="GO" id="GO:0016787">
    <property type="term" value="F:hydrolase activity"/>
    <property type="evidence" value="ECO:0007669"/>
    <property type="project" value="UniProtKB-KW"/>
</dbReference>
<organism evidence="3 4">
    <name type="scientific">Autumnicola lenta</name>
    <dbReference type="NCBI Taxonomy" id="3075593"/>
    <lineage>
        <taxon>Bacteria</taxon>
        <taxon>Pseudomonadati</taxon>
        <taxon>Bacteroidota</taxon>
        <taxon>Flavobacteriia</taxon>
        <taxon>Flavobacteriales</taxon>
        <taxon>Flavobacteriaceae</taxon>
        <taxon>Autumnicola</taxon>
    </lineage>
</organism>
<evidence type="ECO:0000313" key="4">
    <source>
        <dbReference type="Proteomes" id="UP001245285"/>
    </source>
</evidence>
<keyword evidence="4" id="KW-1185">Reference proteome</keyword>
<dbReference type="CDD" id="cd00586">
    <property type="entry name" value="4HBT"/>
    <property type="match status" value="1"/>
</dbReference>
<dbReference type="EMBL" id="JAVRHO010000022">
    <property type="protein sequence ID" value="MDT0647868.1"/>
    <property type="molecule type" value="Genomic_DNA"/>
</dbReference>
<accession>A0ABU3CNC8</accession>
<dbReference type="Proteomes" id="UP001245285">
    <property type="component" value="Unassembled WGS sequence"/>
</dbReference>
<keyword evidence="1 3" id="KW-0378">Hydrolase</keyword>
<dbReference type="SUPFAM" id="SSF54637">
    <property type="entry name" value="Thioesterase/thiol ester dehydrase-isomerase"/>
    <property type="match status" value="1"/>
</dbReference>